<gene>
    <name evidence="2" type="ORF">GCM10020366_71670</name>
</gene>
<organism evidence="2 3">
    <name type="scientific">Saccharopolyspora gregorii</name>
    <dbReference type="NCBI Taxonomy" id="33914"/>
    <lineage>
        <taxon>Bacteria</taxon>
        <taxon>Bacillati</taxon>
        <taxon>Actinomycetota</taxon>
        <taxon>Actinomycetes</taxon>
        <taxon>Pseudonocardiales</taxon>
        <taxon>Pseudonocardiaceae</taxon>
        <taxon>Saccharopolyspora</taxon>
    </lineage>
</organism>
<feature type="region of interest" description="Disordered" evidence="1">
    <location>
        <begin position="60"/>
        <end position="120"/>
    </location>
</feature>
<accession>A0ABP6S2Z3</accession>
<evidence type="ECO:0000256" key="1">
    <source>
        <dbReference type="SAM" id="MobiDB-lite"/>
    </source>
</evidence>
<comment type="caution">
    <text evidence="2">The sequence shown here is derived from an EMBL/GenBank/DDBJ whole genome shotgun (WGS) entry which is preliminary data.</text>
</comment>
<dbReference type="RefSeq" id="WP_344931662.1">
    <property type="nucleotide sequence ID" value="NZ_BAAAYK010000046.1"/>
</dbReference>
<keyword evidence="3" id="KW-1185">Reference proteome</keyword>
<evidence type="ECO:0000313" key="2">
    <source>
        <dbReference type="EMBL" id="GAA3366797.1"/>
    </source>
</evidence>
<sequence length="120" mass="12536">MPSDEYSRAWTPPTRPLLRNRLLFTVVSSVTFRPVLSALLDAPSSAPSLVPLPSLAPLPSFAALPDSSPDRPPLPSGVASPSSRAEPSPEGLAAGADRFAVADVSGLHRQPHDGHVVGQQ</sequence>
<evidence type="ECO:0000313" key="3">
    <source>
        <dbReference type="Proteomes" id="UP001500483"/>
    </source>
</evidence>
<dbReference type="EMBL" id="BAAAYK010000046">
    <property type="protein sequence ID" value="GAA3366797.1"/>
    <property type="molecule type" value="Genomic_DNA"/>
</dbReference>
<protein>
    <submittedName>
        <fullName evidence="2">Uncharacterized protein</fullName>
    </submittedName>
</protein>
<feature type="compositionally biased region" description="Low complexity" evidence="1">
    <location>
        <begin position="79"/>
        <end position="90"/>
    </location>
</feature>
<dbReference type="Proteomes" id="UP001500483">
    <property type="component" value="Unassembled WGS sequence"/>
</dbReference>
<name>A0ABP6S2Z3_9PSEU</name>
<reference evidence="3" key="1">
    <citation type="journal article" date="2019" name="Int. J. Syst. Evol. Microbiol.">
        <title>The Global Catalogue of Microorganisms (GCM) 10K type strain sequencing project: providing services to taxonomists for standard genome sequencing and annotation.</title>
        <authorList>
            <consortium name="The Broad Institute Genomics Platform"/>
            <consortium name="The Broad Institute Genome Sequencing Center for Infectious Disease"/>
            <person name="Wu L."/>
            <person name="Ma J."/>
        </authorList>
    </citation>
    <scope>NUCLEOTIDE SEQUENCE [LARGE SCALE GENOMIC DNA]</scope>
    <source>
        <strain evidence="3">JCM 9687</strain>
    </source>
</reference>
<proteinExistence type="predicted"/>
<feature type="compositionally biased region" description="Basic and acidic residues" evidence="1">
    <location>
        <begin position="110"/>
        <end position="120"/>
    </location>
</feature>